<keyword evidence="3" id="KW-1003">Cell membrane</keyword>
<proteinExistence type="predicted"/>
<dbReference type="GO" id="GO:0022857">
    <property type="term" value="F:transmembrane transporter activity"/>
    <property type="evidence" value="ECO:0007669"/>
    <property type="project" value="InterPro"/>
</dbReference>
<dbReference type="InterPro" id="IPR011701">
    <property type="entry name" value="MFS"/>
</dbReference>
<keyword evidence="6 7" id="KW-0472">Membrane</keyword>
<feature type="transmembrane region" description="Helical" evidence="7">
    <location>
        <begin position="332"/>
        <end position="355"/>
    </location>
</feature>
<keyword evidence="2" id="KW-0813">Transport</keyword>
<organism evidence="9 10">
    <name type="scientific">Anaerococcus porci</name>
    <dbReference type="NCBI Taxonomy" id="2652269"/>
    <lineage>
        <taxon>Bacteria</taxon>
        <taxon>Bacillati</taxon>
        <taxon>Bacillota</taxon>
        <taxon>Tissierellia</taxon>
        <taxon>Tissierellales</taxon>
        <taxon>Peptoniphilaceae</taxon>
        <taxon>Anaerococcus</taxon>
    </lineage>
</organism>
<dbReference type="GO" id="GO:0005886">
    <property type="term" value="C:plasma membrane"/>
    <property type="evidence" value="ECO:0007669"/>
    <property type="project" value="UniProtKB-SubCell"/>
</dbReference>
<dbReference type="InterPro" id="IPR020846">
    <property type="entry name" value="MFS_dom"/>
</dbReference>
<keyword evidence="5 7" id="KW-1133">Transmembrane helix</keyword>
<feature type="transmembrane region" description="Helical" evidence="7">
    <location>
        <begin position="177"/>
        <end position="199"/>
    </location>
</feature>
<dbReference type="AlphaFoldDB" id="A0A6N7VRQ8"/>
<feature type="transmembrane region" description="Helical" evidence="7">
    <location>
        <begin position="104"/>
        <end position="124"/>
    </location>
</feature>
<accession>A0A6N7VRQ8</accession>
<feature type="transmembrane region" description="Helical" evidence="7">
    <location>
        <begin position="276"/>
        <end position="296"/>
    </location>
</feature>
<sequence length="432" mass="48064">MKRFRKSAGITLYESSVQWYCFLIYATGAALVFDKVFFSNFSPSMAKIFSFLSFGIGYIAGPFGAIFFGHIGDKKGRKFTMYTSLLMMGIATSVIGILPPAQKIGGWVGLVLAGMRMLVCFARGGTWGGSILMAYENVPENKRNLVSALPQIGMPIGLLLASIFLLIPYYLMDSASYLAYGWRFAFLLAIVLSIIVVLLKGHMMETDDFKKAQAKLESKEEEDKEKQIGLGYMLRNYWRTLLLGCGTRWIDGTWYNVCIVWILSYCEEYLNMSTGHTLWIPVLACAFSIPFTMLGGHVNSKIGNTKTYSLGCLLVIIASIPCLKLVENSGGNLIWILFAIVVAWSIIYQLIWAVLGSLWSSYFPTELRYSGISFVYHVPSFLVAGLAPTISQYLIRLGNGNTVYVSLYIILAATVGIFCAYKLESNYKKGKS</sequence>
<feature type="domain" description="Major facilitator superfamily (MFS) profile" evidence="8">
    <location>
        <begin position="1"/>
        <end position="424"/>
    </location>
</feature>
<keyword evidence="10" id="KW-1185">Reference proteome</keyword>
<feature type="transmembrane region" description="Helical" evidence="7">
    <location>
        <begin position="79"/>
        <end position="98"/>
    </location>
</feature>
<feature type="transmembrane region" description="Helical" evidence="7">
    <location>
        <begin position="367"/>
        <end position="390"/>
    </location>
</feature>
<evidence type="ECO:0000256" key="4">
    <source>
        <dbReference type="ARBA" id="ARBA00022692"/>
    </source>
</evidence>
<reference evidence="9 10" key="1">
    <citation type="submission" date="2019-08" db="EMBL/GenBank/DDBJ databases">
        <title>In-depth cultivation of the pig gut microbiome towards novel bacterial diversity and tailored functional studies.</title>
        <authorList>
            <person name="Wylensek D."/>
            <person name="Hitch T.C.A."/>
            <person name="Clavel T."/>
        </authorList>
    </citation>
    <scope>NUCLEOTIDE SEQUENCE [LARGE SCALE GENOMIC DNA]</scope>
    <source>
        <strain evidence="9 10">WCA-380-WT-2B</strain>
    </source>
</reference>
<evidence type="ECO:0000256" key="3">
    <source>
        <dbReference type="ARBA" id="ARBA00022475"/>
    </source>
</evidence>
<protein>
    <submittedName>
        <fullName evidence="9">MHS family MFS transporter</fullName>
    </submittedName>
</protein>
<feature type="transmembrane region" description="Helical" evidence="7">
    <location>
        <begin position="308"/>
        <end position="326"/>
    </location>
</feature>
<name>A0A6N7VRQ8_9FIRM</name>
<feature type="transmembrane region" description="Helical" evidence="7">
    <location>
        <begin position="241"/>
        <end position="264"/>
    </location>
</feature>
<keyword evidence="4 7" id="KW-0812">Transmembrane</keyword>
<feature type="transmembrane region" description="Helical" evidence="7">
    <location>
        <begin position="12"/>
        <end position="33"/>
    </location>
</feature>
<dbReference type="PANTHER" id="PTHR43045">
    <property type="entry name" value="SHIKIMATE TRANSPORTER"/>
    <property type="match status" value="1"/>
</dbReference>
<dbReference type="InterPro" id="IPR036259">
    <property type="entry name" value="MFS_trans_sf"/>
</dbReference>
<comment type="subcellular location">
    <subcellularLocation>
        <location evidence="1">Cell membrane</location>
        <topology evidence="1">Multi-pass membrane protein</topology>
    </subcellularLocation>
</comment>
<gene>
    <name evidence="9" type="ORF">FYJ26_03890</name>
</gene>
<feature type="transmembrane region" description="Helical" evidence="7">
    <location>
        <begin position="45"/>
        <end position="67"/>
    </location>
</feature>
<comment type="caution">
    <text evidence="9">The sequence shown here is derived from an EMBL/GenBank/DDBJ whole genome shotgun (WGS) entry which is preliminary data.</text>
</comment>
<dbReference type="Gene3D" id="1.20.1250.20">
    <property type="entry name" value="MFS general substrate transporter like domains"/>
    <property type="match status" value="2"/>
</dbReference>
<evidence type="ECO:0000256" key="5">
    <source>
        <dbReference type="ARBA" id="ARBA00022989"/>
    </source>
</evidence>
<dbReference type="Pfam" id="PF07690">
    <property type="entry name" value="MFS_1"/>
    <property type="match status" value="1"/>
</dbReference>
<evidence type="ECO:0000256" key="7">
    <source>
        <dbReference type="SAM" id="Phobius"/>
    </source>
</evidence>
<dbReference type="SUPFAM" id="SSF103473">
    <property type="entry name" value="MFS general substrate transporter"/>
    <property type="match status" value="1"/>
</dbReference>
<feature type="transmembrane region" description="Helical" evidence="7">
    <location>
        <begin position="402"/>
        <end position="421"/>
    </location>
</feature>
<dbReference type="PROSITE" id="PS50850">
    <property type="entry name" value="MFS"/>
    <property type="match status" value="1"/>
</dbReference>
<evidence type="ECO:0000313" key="10">
    <source>
        <dbReference type="Proteomes" id="UP000441925"/>
    </source>
</evidence>
<dbReference type="Proteomes" id="UP000441925">
    <property type="component" value="Unassembled WGS sequence"/>
</dbReference>
<evidence type="ECO:0000259" key="8">
    <source>
        <dbReference type="PROSITE" id="PS50850"/>
    </source>
</evidence>
<dbReference type="EMBL" id="VULQ01000003">
    <property type="protein sequence ID" value="MSS77556.1"/>
    <property type="molecule type" value="Genomic_DNA"/>
</dbReference>
<dbReference type="PANTHER" id="PTHR43045:SF1">
    <property type="entry name" value="SHIKIMATE TRANSPORTER"/>
    <property type="match status" value="1"/>
</dbReference>
<feature type="transmembrane region" description="Helical" evidence="7">
    <location>
        <begin position="145"/>
        <end position="171"/>
    </location>
</feature>
<evidence type="ECO:0000256" key="6">
    <source>
        <dbReference type="ARBA" id="ARBA00023136"/>
    </source>
</evidence>
<evidence type="ECO:0000313" key="9">
    <source>
        <dbReference type="EMBL" id="MSS77556.1"/>
    </source>
</evidence>
<evidence type="ECO:0000256" key="1">
    <source>
        <dbReference type="ARBA" id="ARBA00004651"/>
    </source>
</evidence>
<evidence type="ECO:0000256" key="2">
    <source>
        <dbReference type="ARBA" id="ARBA00022448"/>
    </source>
</evidence>